<name>A0A840UIU9_9GAMM</name>
<dbReference type="PROSITE" id="PS01091">
    <property type="entry name" value="TATD_3"/>
    <property type="match status" value="1"/>
</dbReference>
<dbReference type="GO" id="GO:0005829">
    <property type="term" value="C:cytosol"/>
    <property type="evidence" value="ECO:0007669"/>
    <property type="project" value="TreeGrafter"/>
</dbReference>
<evidence type="ECO:0000256" key="4">
    <source>
        <dbReference type="PIRSR" id="PIRSR005902-1"/>
    </source>
</evidence>
<sequence>MTPLVDAHCHFDFPRFADHRGAEWQEARRRGLGAMVIPGVRQHDWDRVSGVANPKNGIWFCLGIHPWFVQEHSPSDLDQLRDRLAQRPQGCLALGECGLDAIRGDLEVQKEWFRAQVRLAAEQDWPLVIHSVRTHDQVHSILRQLNWSGPALVHGFSGSYQQAVKLVDIGCYIGVGGVITHDRARKTRDAIARLPADALVLETDAPDMAPSGVAKGENSPVYLPRIFDALCQLRDTPAETLSEILLANTCRLYRQGPERLVPALT</sequence>
<dbReference type="FunFam" id="3.20.20.140:FF:000005">
    <property type="entry name" value="TatD family hydrolase"/>
    <property type="match status" value="1"/>
</dbReference>
<dbReference type="PANTHER" id="PTHR46124:SF3">
    <property type="entry name" value="HYDROLASE"/>
    <property type="match status" value="1"/>
</dbReference>
<dbReference type="Proteomes" id="UP000591735">
    <property type="component" value="Unassembled WGS sequence"/>
</dbReference>
<keyword evidence="6" id="KW-1185">Reference proteome</keyword>
<dbReference type="EMBL" id="JACHFE010000010">
    <property type="protein sequence ID" value="MBB5322641.1"/>
    <property type="molecule type" value="Genomic_DNA"/>
</dbReference>
<dbReference type="Pfam" id="PF01026">
    <property type="entry name" value="TatD_DNase"/>
    <property type="match status" value="1"/>
</dbReference>
<dbReference type="GO" id="GO:0016788">
    <property type="term" value="F:hydrolase activity, acting on ester bonds"/>
    <property type="evidence" value="ECO:0007669"/>
    <property type="project" value="InterPro"/>
</dbReference>
<comment type="similarity">
    <text evidence="1">Belongs to the metallo-dependent hydrolases superfamily. TatD-type hydrolase family.</text>
</comment>
<feature type="binding site" evidence="4">
    <location>
        <position position="204"/>
    </location>
    <ligand>
        <name>a divalent metal cation</name>
        <dbReference type="ChEBI" id="CHEBI:60240"/>
        <label>1</label>
    </ligand>
</feature>
<feature type="binding site" evidence="4">
    <location>
        <position position="96"/>
    </location>
    <ligand>
        <name>a divalent metal cation</name>
        <dbReference type="ChEBI" id="CHEBI:60240"/>
        <label>1</label>
    </ligand>
</feature>
<evidence type="ECO:0000313" key="6">
    <source>
        <dbReference type="Proteomes" id="UP000591735"/>
    </source>
</evidence>
<accession>A0A840UIU9</accession>
<feature type="binding site" evidence="4">
    <location>
        <position position="10"/>
    </location>
    <ligand>
        <name>a divalent metal cation</name>
        <dbReference type="ChEBI" id="CHEBI:60240"/>
        <label>1</label>
    </ligand>
</feature>
<dbReference type="RefSeq" id="WP_183706064.1">
    <property type="nucleotide sequence ID" value="NZ_JACHFE010000010.1"/>
</dbReference>
<dbReference type="GO" id="GO:0046872">
    <property type="term" value="F:metal ion binding"/>
    <property type="evidence" value="ECO:0007669"/>
    <property type="project" value="UniProtKB-KW"/>
</dbReference>
<keyword evidence="3 5" id="KW-0378">Hydrolase</keyword>
<dbReference type="SUPFAM" id="SSF51556">
    <property type="entry name" value="Metallo-dependent hydrolases"/>
    <property type="match status" value="1"/>
</dbReference>
<keyword evidence="2 4" id="KW-0479">Metal-binding</keyword>
<dbReference type="PROSITE" id="PS01137">
    <property type="entry name" value="TATD_1"/>
    <property type="match status" value="1"/>
</dbReference>
<dbReference type="AlphaFoldDB" id="A0A840UIU9"/>
<dbReference type="InterPro" id="IPR018228">
    <property type="entry name" value="DNase_TatD-rel_CS"/>
</dbReference>
<feature type="binding site" evidence="4">
    <location>
        <position position="130"/>
    </location>
    <ligand>
        <name>a divalent metal cation</name>
        <dbReference type="ChEBI" id="CHEBI:60240"/>
        <label>2</label>
    </ligand>
</feature>
<dbReference type="EC" id="3.1.21.-" evidence="5"/>
<dbReference type="PANTHER" id="PTHR46124">
    <property type="entry name" value="D-AMINOACYL-TRNA DEACYLASE"/>
    <property type="match status" value="1"/>
</dbReference>
<comment type="caution">
    <text evidence="5">The sequence shown here is derived from an EMBL/GenBank/DDBJ whole genome shotgun (WGS) entry which is preliminary data.</text>
</comment>
<feature type="binding site" evidence="4">
    <location>
        <position position="8"/>
    </location>
    <ligand>
        <name>a divalent metal cation</name>
        <dbReference type="ChEBI" id="CHEBI:60240"/>
        <label>1</label>
    </ligand>
</feature>
<dbReference type="Gene3D" id="3.20.20.140">
    <property type="entry name" value="Metal-dependent hydrolases"/>
    <property type="match status" value="1"/>
</dbReference>
<evidence type="ECO:0000313" key="5">
    <source>
        <dbReference type="EMBL" id="MBB5322641.1"/>
    </source>
</evidence>
<dbReference type="InterPro" id="IPR001130">
    <property type="entry name" value="TatD-like"/>
</dbReference>
<reference evidence="5 6" key="1">
    <citation type="submission" date="2020-08" db="EMBL/GenBank/DDBJ databases">
        <title>Genomic Encyclopedia of Type Strains, Phase IV (KMG-IV): sequencing the most valuable type-strain genomes for metagenomic binning, comparative biology and taxonomic classification.</title>
        <authorList>
            <person name="Goeker M."/>
        </authorList>
    </citation>
    <scope>NUCLEOTIDE SEQUENCE [LARGE SCALE GENOMIC DNA]</scope>
    <source>
        <strain evidence="5 6">DSM 22359</strain>
    </source>
</reference>
<feature type="binding site" evidence="4">
    <location>
        <position position="154"/>
    </location>
    <ligand>
        <name>a divalent metal cation</name>
        <dbReference type="ChEBI" id="CHEBI:60240"/>
        <label>2</label>
    </ligand>
</feature>
<evidence type="ECO:0000256" key="2">
    <source>
        <dbReference type="ARBA" id="ARBA00022723"/>
    </source>
</evidence>
<gene>
    <name evidence="5" type="ORF">HNR38_003149</name>
</gene>
<evidence type="ECO:0000256" key="3">
    <source>
        <dbReference type="ARBA" id="ARBA00022801"/>
    </source>
</evidence>
<protein>
    <submittedName>
        <fullName evidence="5">TatD DNase family protein</fullName>
        <ecNumber evidence="5">3.1.21.-</ecNumber>
    </submittedName>
</protein>
<dbReference type="PIRSF" id="PIRSF005902">
    <property type="entry name" value="DNase_TatD"/>
    <property type="match status" value="1"/>
</dbReference>
<dbReference type="CDD" id="cd01310">
    <property type="entry name" value="TatD_DNAse"/>
    <property type="match status" value="1"/>
</dbReference>
<organism evidence="5 6">
    <name type="scientific">Marinobacter oulmenensis</name>
    <dbReference type="NCBI Taxonomy" id="643747"/>
    <lineage>
        <taxon>Bacteria</taxon>
        <taxon>Pseudomonadati</taxon>
        <taxon>Pseudomonadota</taxon>
        <taxon>Gammaproteobacteria</taxon>
        <taxon>Pseudomonadales</taxon>
        <taxon>Marinobacteraceae</taxon>
        <taxon>Marinobacter</taxon>
    </lineage>
</organism>
<evidence type="ECO:0000256" key="1">
    <source>
        <dbReference type="ARBA" id="ARBA00009275"/>
    </source>
</evidence>
<proteinExistence type="inferred from homology"/>
<dbReference type="InterPro" id="IPR032466">
    <property type="entry name" value="Metal_Hydrolase"/>
</dbReference>